<comment type="similarity">
    <text evidence="1 8">Belongs to the NDC80/HEC1 family.</text>
</comment>
<dbReference type="GO" id="GO:0051301">
    <property type="term" value="P:cell division"/>
    <property type="evidence" value="ECO:0007669"/>
    <property type="project" value="UniProtKB-UniRule"/>
</dbReference>
<comment type="function">
    <text evidence="8">Acts as a component of the essential kinetochore-associated NDC80 complex, which is required for chromosome segregation and spindle checkpoint activity.</text>
</comment>
<keyword evidence="6 8" id="KW-0131">Cell cycle</keyword>
<keyword evidence="2 8" id="KW-0158">Chromosome</keyword>
<dbReference type="Pfam" id="PF03801">
    <property type="entry name" value="Ndc80_HEC"/>
    <property type="match status" value="1"/>
</dbReference>
<organism evidence="12 13">
    <name type="scientific">Cephalotus follicularis</name>
    <name type="common">Albany pitcher plant</name>
    <dbReference type="NCBI Taxonomy" id="3775"/>
    <lineage>
        <taxon>Eukaryota</taxon>
        <taxon>Viridiplantae</taxon>
        <taxon>Streptophyta</taxon>
        <taxon>Embryophyta</taxon>
        <taxon>Tracheophyta</taxon>
        <taxon>Spermatophyta</taxon>
        <taxon>Magnoliopsida</taxon>
        <taxon>eudicotyledons</taxon>
        <taxon>Gunneridae</taxon>
        <taxon>Pentapetalae</taxon>
        <taxon>rosids</taxon>
        <taxon>fabids</taxon>
        <taxon>Oxalidales</taxon>
        <taxon>Cephalotaceae</taxon>
        <taxon>Cephalotus</taxon>
    </lineage>
</organism>
<dbReference type="AlphaFoldDB" id="A0A1Q3BHH9"/>
<dbReference type="EMBL" id="BDDD01000541">
    <property type="protein sequence ID" value="GAV67378.1"/>
    <property type="molecule type" value="Genomic_DNA"/>
</dbReference>
<comment type="subunit">
    <text evidence="8">Component of the NDC80 complex.</text>
</comment>
<keyword evidence="5 9" id="KW-0175">Coiled coil</keyword>
<evidence type="ECO:0000256" key="4">
    <source>
        <dbReference type="ARBA" id="ARBA00022776"/>
    </source>
</evidence>
<proteinExistence type="inferred from homology"/>
<evidence type="ECO:0000256" key="6">
    <source>
        <dbReference type="ARBA" id="ARBA00023306"/>
    </source>
</evidence>
<evidence type="ECO:0000256" key="10">
    <source>
        <dbReference type="SAM" id="MobiDB-lite"/>
    </source>
</evidence>
<name>A0A1Q3BHH9_CEPFO</name>
<gene>
    <name evidence="12" type="ORF">CFOL_v3_10884</name>
</gene>
<dbReference type="OrthoDB" id="7459479at2759"/>
<evidence type="ECO:0000313" key="13">
    <source>
        <dbReference type="Proteomes" id="UP000187406"/>
    </source>
</evidence>
<evidence type="ECO:0000256" key="2">
    <source>
        <dbReference type="ARBA" id="ARBA00022454"/>
    </source>
</evidence>
<evidence type="ECO:0000313" key="12">
    <source>
        <dbReference type="EMBL" id="GAV67378.1"/>
    </source>
</evidence>
<dbReference type="GO" id="GO:0005634">
    <property type="term" value="C:nucleus"/>
    <property type="evidence" value="ECO:0007669"/>
    <property type="project" value="UniProtKB-SubCell"/>
</dbReference>
<reference evidence="13" key="1">
    <citation type="submission" date="2016-04" db="EMBL/GenBank/DDBJ databases">
        <title>Cephalotus genome sequencing.</title>
        <authorList>
            <person name="Fukushima K."/>
            <person name="Hasebe M."/>
            <person name="Fang X."/>
        </authorList>
    </citation>
    <scope>NUCLEOTIDE SEQUENCE [LARGE SCALE GENOMIC DNA]</scope>
    <source>
        <strain evidence="13">cv. St1</strain>
    </source>
</reference>
<evidence type="ECO:0000259" key="11">
    <source>
        <dbReference type="Pfam" id="PF03801"/>
    </source>
</evidence>
<evidence type="ECO:0000256" key="9">
    <source>
        <dbReference type="SAM" id="Coils"/>
    </source>
</evidence>
<evidence type="ECO:0000256" key="7">
    <source>
        <dbReference type="ARBA" id="ARBA00023328"/>
    </source>
</evidence>
<keyword evidence="4 8" id="KW-0498">Mitosis</keyword>
<comment type="caution">
    <text evidence="12">The sequence shown here is derived from an EMBL/GenBank/DDBJ whole genome shotgun (WGS) entry which is preliminary data.</text>
</comment>
<dbReference type="InterPro" id="IPR055307">
    <property type="entry name" value="NDC80_plants"/>
</dbReference>
<comment type="subcellular location">
    <subcellularLocation>
        <location evidence="8">Chromosome</location>
        <location evidence="8">Centromere</location>
        <location evidence="8">Kinetochore</location>
    </subcellularLocation>
    <subcellularLocation>
        <location evidence="8">Nucleus</location>
    </subcellularLocation>
</comment>
<feature type="coiled-coil region" evidence="9">
    <location>
        <begin position="423"/>
        <end position="457"/>
    </location>
</feature>
<keyword evidence="8" id="KW-0539">Nucleus</keyword>
<evidence type="ECO:0000256" key="8">
    <source>
        <dbReference type="RuleBase" id="RU368072"/>
    </source>
</evidence>
<evidence type="ECO:0000256" key="1">
    <source>
        <dbReference type="ARBA" id="ARBA00007050"/>
    </source>
</evidence>
<dbReference type="InterPro" id="IPR038273">
    <property type="entry name" value="Ndc80_sf"/>
</dbReference>
<dbReference type="GO" id="GO:0031262">
    <property type="term" value="C:Ndc80 complex"/>
    <property type="evidence" value="ECO:0007669"/>
    <property type="project" value="UniProtKB-UniRule"/>
</dbReference>
<dbReference type="FunCoup" id="A0A1Q3BHH9">
    <property type="interactions" value="1189"/>
</dbReference>
<dbReference type="GO" id="GO:0051315">
    <property type="term" value="P:attachment of mitotic spindle microtubules to kinetochore"/>
    <property type="evidence" value="ECO:0007669"/>
    <property type="project" value="UniProtKB-UniRule"/>
</dbReference>
<feature type="coiled-coil region" evidence="9">
    <location>
        <begin position="229"/>
        <end position="336"/>
    </location>
</feature>
<evidence type="ECO:0000256" key="5">
    <source>
        <dbReference type="ARBA" id="ARBA00023054"/>
    </source>
</evidence>
<keyword evidence="7 8" id="KW-0137">Centromere</keyword>
<sequence>MKRQKHYQRDSGPPARDSDASFASSRPSSAGIGRGGSRSQITDPYTNRENQSAAIRVINDYLSSHSFQTLPFPPKLPSAKDITDTLRFLLSAIDYPTLKLEDDLFLVLKFLNCPFKINKSTLRSPNSPHNWPTYLAVIHWMVQIASYTRHVSHDSRAIVESNTMYAYWLNSYLSYMHGDDDSVEALDREFVEKLERERDSVREGVGVLEGSFRDLEVRAERLRTGPTEKEGLEKERRMLEEDVGKFQAMISEFNGRIAAMDKVIEEKEREKAAKEEEMRLIREENEELRKKVDSQTVNSRDAERMKRELVAVERDINKAETERNEWEEKAWDLDSSIGQKFKELEAVAMDCNQAIRRLKLGNNLQYVLNAKGSTPGEILGIDYKSTIKPALEAFADGIKKNSMAKLEELIPLQQQASEMASKIEGKKNRIAALQSHIEEVEGQCSLLKKETQDYTDRCAAEARKMMEDVQMEAHNLDIMEREAAELLKASEMKLQEVTKQTDDEIQICARELFTLVDSVSKHKEYMESKLSEMESDLSSTVSAIADAHRGFMSAQYGINFGASH</sequence>
<dbReference type="Proteomes" id="UP000187406">
    <property type="component" value="Unassembled WGS sequence"/>
</dbReference>
<accession>A0A1Q3BHH9</accession>
<dbReference type="InParanoid" id="A0A1Q3BHH9"/>
<evidence type="ECO:0000256" key="3">
    <source>
        <dbReference type="ARBA" id="ARBA00022618"/>
    </source>
</evidence>
<keyword evidence="8" id="KW-0995">Kinetochore</keyword>
<feature type="domain" description="Kinetochore protein Ndc80 CH" evidence="11">
    <location>
        <begin position="42"/>
        <end position="150"/>
    </location>
</feature>
<keyword evidence="3 8" id="KW-0132">Cell division</keyword>
<keyword evidence="13" id="KW-1185">Reference proteome</keyword>
<protein>
    <recommendedName>
        <fullName evidence="8">Kinetochore protein NDC80</fullName>
    </recommendedName>
</protein>
<feature type="compositionally biased region" description="Low complexity" evidence="10">
    <location>
        <begin position="20"/>
        <end position="31"/>
    </location>
</feature>
<dbReference type="STRING" id="3775.A0A1Q3BHH9"/>
<dbReference type="InterPro" id="IPR055260">
    <property type="entry name" value="Ndc80_CH"/>
</dbReference>
<dbReference type="Gene3D" id="1.10.418.30">
    <property type="entry name" value="Ncd80 complex, Ncd80 subunit"/>
    <property type="match status" value="1"/>
</dbReference>
<feature type="region of interest" description="Disordered" evidence="10">
    <location>
        <begin position="1"/>
        <end position="48"/>
    </location>
</feature>
<dbReference type="PANTHER" id="PTHR46681:SF1">
    <property type="entry name" value="KINETOCHORE PROTEIN NDC80 HOMOLOG"/>
    <property type="match status" value="1"/>
</dbReference>
<dbReference type="PANTHER" id="PTHR46681">
    <property type="entry name" value="KINETOCHORE PROTEIN NDC80 HOMOLOG"/>
    <property type="match status" value="1"/>
</dbReference>